<name>A0A9Q3Q7B2_9BASI</name>
<comment type="caution">
    <text evidence="3">The sequence shown here is derived from an EMBL/GenBank/DDBJ whole genome shotgun (WGS) entry which is preliminary data.</text>
</comment>
<dbReference type="OrthoDB" id="2447685at2759"/>
<feature type="domain" description="Retrotransposon gag" evidence="2">
    <location>
        <begin position="213"/>
        <end position="310"/>
    </location>
</feature>
<feature type="region of interest" description="Disordered" evidence="1">
    <location>
        <begin position="154"/>
        <end position="174"/>
    </location>
</feature>
<dbReference type="InterPro" id="IPR005162">
    <property type="entry name" value="Retrotrans_gag_dom"/>
</dbReference>
<feature type="region of interest" description="Disordered" evidence="1">
    <location>
        <begin position="1"/>
        <end position="134"/>
    </location>
</feature>
<evidence type="ECO:0000259" key="2">
    <source>
        <dbReference type="Pfam" id="PF03732"/>
    </source>
</evidence>
<feature type="compositionally biased region" description="Low complexity" evidence="1">
    <location>
        <begin position="9"/>
        <end position="21"/>
    </location>
</feature>
<dbReference type="PANTHER" id="PTHR15503">
    <property type="entry name" value="LDOC1 RELATED"/>
    <property type="match status" value="1"/>
</dbReference>
<keyword evidence="4" id="KW-1185">Reference proteome</keyword>
<evidence type="ECO:0000313" key="3">
    <source>
        <dbReference type="EMBL" id="MBW0585577.1"/>
    </source>
</evidence>
<accession>A0A9Q3Q7B2</accession>
<proteinExistence type="predicted"/>
<dbReference type="PANTHER" id="PTHR15503:SF22">
    <property type="entry name" value="TRANSPOSON TY3-I GAG POLYPROTEIN"/>
    <property type="match status" value="1"/>
</dbReference>
<organism evidence="3 4">
    <name type="scientific">Austropuccinia psidii MF-1</name>
    <dbReference type="NCBI Taxonomy" id="1389203"/>
    <lineage>
        <taxon>Eukaryota</taxon>
        <taxon>Fungi</taxon>
        <taxon>Dikarya</taxon>
        <taxon>Basidiomycota</taxon>
        <taxon>Pucciniomycotina</taxon>
        <taxon>Pucciniomycetes</taxon>
        <taxon>Pucciniales</taxon>
        <taxon>Sphaerophragmiaceae</taxon>
        <taxon>Austropuccinia</taxon>
    </lineage>
</organism>
<feature type="compositionally biased region" description="Polar residues" evidence="1">
    <location>
        <begin position="115"/>
        <end position="134"/>
    </location>
</feature>
<feature type="compositionally biased region" description="Basic and acidic residues" evidence="1">
    <location>
        <begin position="383"/>
        <end position="402"/>
    </location>
</feature>
<dbReference type="Pfam" id="PF03732">
    <property type="entry name" value="Retrotrans_gag"/>
    <property type="match status" value="1"/>
</dbReference>
<reference evidence="3" key="1">
    <citation type="submission" date="2021-03" db="EMBL/GenBank/DDBJ databases">
        <title>Draft genome sequence of rust myrtle Austropuccinia psidii MF-1, a brazilian biotype.</title>
        <authorList>
            <person name="Quecine M.C."/>
            <person name="Pachon D.M.R."/>
            <person name="Bonatelli M.L."/>
            <person name="Correr F.H."/>
            <person name="Franceschini L.M."/>
            <person name="Leite T.F."/>
            <person name="Margarido G.R.A."/>
            <person name="Almeida C.A."/>
            <person name="Ferrarezi J.A."/>
            <person name="Labate C.A."/>
        </authorList>
    </citation>
    <scope>NUCLEOTIDE SEQUENCE</scope>
    <source>
        <strain evidence="3">MF-1</strain>
    </source>
</reference>
<feature type="region of interest" description="Disordered" evidence="1">
    <location>
        <begin position="343"/>
        <end position="402"/>
    </location>
</feature>
<dbReference type="Proteomes" id="UP000765509">
    <property type="component" value="Unassembled WGS sequence"/>
</dbReference>
<evidence type="ECO:0000256" key="1">
    <source>
        <dbReference type="SAM" id="MobiDB-lite"/>
    </source>
</evidence>
<dbReference type="InterPro" id="IPR032567">
    <property type="entry name" value="RTL1-rel"/>
</dbReference>
<protein>
    <recommendedName>
        <fullName evidence="2">Retrotransposon gag domain-containing protein</fullName>
    </recommendedName>
</protein>
<gene>
    <name evidence="3" type="ORF">O181_125292</name>
</gene>
<feature type="compositionally biased region" description="Acidic residues" evidence="1">
    <location>
        <begin position="88"/>
        <end position="105"/>
    </location>
</feature>
<sequence>MPVEHSPPARQTRSQARAQAALTPTPRVPLDGTPAVPQLRAQLDRGPRMEGAAPSRKEGRGPRRSISLSGVVGGFPGFSRTSLKVQGEDDDDEEENSVEEEESDGTEGVPAPVGASQSTGGPTLAQSDQPVSHQSEPSLLAIMQQMTQIMANLQVSSSSGSSRPPTVKNKSMKAPDCFDGTQTFKVRSLLQSCQLIFHNYPANLSQDRKKVLYATSFLIGRAAKWIEPYLSNLTNQGSNYLLDSWPLFESQLFTPFGDPNEVRKAEAELDSLRMKEGGHVSLYIANFRSLVSRIGDWGERALIHHFRKGLPSRILDQLDSHPSRIDSLQDLMDVTLELDTRYHERQKEKNHYKEKKPEAPRSSTSHPQNSSSSSHKKKKKNSQKRDKPHSSLLNKDFKLMNSEKERRIKEGLFTYCGGKHSLESCIKRPQNKLTQLSGQFPSQGKA</sequence>
<feature type="compositionally biased region" description="Basic and acidic residues" evidence="1">
    <location>
        <begin position="343"/>
        <end position="359"/>
    </location>
</feature>
<dbReference type="AlphaFoldDB" id="A0A9Q3Q7B2"/>
<feature type="compositionally biased region" description="Low complexity" evidence="1">
    <location>
        <begin position="360"/>
        <end position="373"/>
    </location>
</feature>
<dbReference type="EMBL" id="AVOT02121335">
    <property type="protein sequence ID" value="MBW0585577.1"/>
    <property type="molecule type" value="Genomic_DNA"/>
</dbReference>
<evidence type="ECO:0000313" key="4">
    <source>
        <dbReference type="Proteomes" id="UP000765509"/>
    </source>
</evidence>